<dbReference type="Pfam" id="PF00531">
    <property type="entry name" value="Death"/>
    <property type="match status" value="2"/>
</dbReference>
<feature type="domain" description="Death" evidence="1">
    <location>
        <begin position="357"/>
        <end position="426"/>
    </location>
</feature>
<evidence type="ECO:0000259" key="2">
    <source>
        <dbReference type="PROSITE" id="PS50209"/>
    </source>
</evidence>
<accession>A0A7R8XBV1</accession>
<evidence type="ECO:0000259" key="1">
    <source>
        <dbReference type="PROSITE" id="PS50017"/>
    </source>
</evidence>
<evidence type="ECO:0000313" key="4">
    <source>
        <dbReference type="Proteomes" id="UP000677054"/>
    </source>
</evidence>
<dbReference type="Proteomes" id="UP000677054">
    <property type="component" value="Unassembled WGS sequence"/>
</dbReference>
<dbReference type="InterPro" id="IPR037939">
    <property type="entry name" value="CRADD"/>
</dbReference>
<dbReference type="PROSITE" id="PS50017">
    <property type="entry name" value="DEATH_DOMAIN"/>
    <property type="match status" value="2"/>
</dbReference>
<evidence type="ECO:0000313" key="3">
    <source>
        <dbReference type="EMBL" id="CAD7246778.1"/>
    </source>
</evidence>
<dbReference type="InterPro" id="IPR000488">
    <property type="entry name" value="Death_dom"/>
</dbReference>
<dbReference type="PANTHER" id="PTHR15034:SF5">
    <property type="entry name" value="DEATH DOMAIN-CONTAINING PROTEIN CRADD"/>
    <property type="match status" value="1"/>
</dbReference>
<feature type="domain" description="Death" evidence="1">
    <location>
        <begin position="460"/>
        <end position="531"/>
    </location>
</feature>
<gene>
    <name evidence="3" type="ORF">DSTB1V02_LOCUS6624</name>
</gene>
<evidence type="ECO:0008006" key="5">
    <source>
        <dbReference type="Google" id="ProtNLM"/>
    </source>
</evidence>
<dbReference type="CDD" id="cd01670">
    <property type="entry name" value="Death"/>
    <property type="match status" value="2"/>
</dbReference>
<dbReference type="EMBL" id="LR900753">
    <property type="protein sequence ID" value="CAD7246778.1"/>
    <property type="molecule type" value="Genomic_DNA"/>
</dbReference>
<dbReference type="InterPro" id="IPR001315">
    <property type="entry name" value="CARD"/>
</dbReference>
<keyword evidence="4" id="KW-1185">Reference proteome</keyword>
<dbReference type="PANTHER" id="PTHR15034">
    <property type="entry name" value="DEATH DOMAIN-CONTAINING PROTEIN CRADD"/>
    <property type="match status" value="1"/>
</dbReference>
<dbReference type="GO" id="GO:0007165">
    <property type="term" value="P:signal transduction"/>
    <property type="evidence" value="ECO:0007669"/>
    <property type="project" value="InterPro"/>
</dbReference>
<dbReference type="OrthoDB" id="10031931at2759"/>
<feature type="domain" description="CARD" evidence="2">
    <location>
        <begin position="244"/>
        <end position="319"/>
    </location>
</feature>
<dbReference type="SMART" id="SM00005">
    <property type="entry name" value="DEATH"/>
    <property type="match status" value="2"/>
</dbReference>
<proteinExistence type="predicted"/>
<organism evidence="3">
    <name type="scientific">Darwinula stevensoni</name>
    <dbReference type="NCBI Taxonomy" id="69355"/>
    <lineage>
        <taxon>Eukaryota</taxon>
        <taxon>Metazoa</taxon>
        <taxon>Ecdysozoa</taxon>
        <taxon>Arthropoda</taxon>
        <taxon>Crustacea</taxon>
        <taxon>Oligostraca</taxon>
        <taxon>Ostracoda</taxon>
        <taxon>Podocopa</taxon>
        <taxon>Podocopida</taxon>
        <taxon>Darwinulocopina</taxon>
        <taxon>Darwinuloidea</taxon>
        <taxon>Darwinulidae</taxon>
        <taxon>Darwinula</taxon>
    </lineage>
</organism>
<dbReference type="GO" id="GO:0070513">
    <property type="term" value="F:death domain binding"/>
    <property type="evidence" value="ECO:0007669"/>
    <property type="project" value="InterPro"/>
</dbReference>
<dbReference type="GO" id="GO:0002020">
    <property type="term" value="F:protease binding"/>
    <property type="evidence" value="ECO:0007669"/>
    <property type="project" value="InterPro"/>
</dbReference>
<dbReference type="Gene3D" id="1.10.533.10">
    <property type="entry name" value="Death Domain, Fas"/>
    <property type="match status" value="5"/>
</dbReference>
<dbReference type="PROSITE" id="PS50209">
    <property type="entry name" value="CARD"/>
    <property type="match status" value="1"/>
</dbReference>
<name>A0A7R8XBV1_9CRUS</name>
<dbReference type="CDD" id="cd01671">
    <property type="entry name" value="CARD"/>
    <property type="match status" value="2"/>
</dbReference>
<dbReference type="InterPro" id="IPR011029">
    <property type="entry name" value="DEATH-like_dom_sf"/>
</dbReference>
<dbReference type="Pfam" id="PF00619">
    <property type="entry name" value="CARD"/>
    <property type="match status" value="1"/>
</dbReference>
<dbReference type="SUPFAM" id="SSF47986">
    <property type="entry name" value="DEATH domain"/>
    <property type="match status" value="4"/>
</dbReference>
<dbReference type="GO" id="GO:0042981">
    <property type="term" value="P:regulation of apoptotic process"/>
    <property type="evidence" value="ECO:0007669"/>
    <property type="project" value="InterPro"/>
</dbReference>
<reference evidence="3" key="1">
    <citation type="submission" date="2020-11" db="EMBL/GenBank/DDBJ databases">
        <authorList>
            <person name="Tran Van P."/>
        </authorList>
    </citation>
    <scope>NUCLEOTIDE SEQUENCE</scope>
</reference>
<protein>
    <recommendedName>
        <fullName evidence="5">Death domain-containing protein</fullName>
    </recommendedName>
</protein>
<dbReference type="EMBL" id="CAJPEV010001236">
    <property type="protein sequence ID" value="CAG0891533.1"/>
    <property type="molecule type" value="Genomic_DNA"/>
</dbReference>
<dbReference type="AlphaFoldDB" id="A0A7R8XBV1"/>
<sequence length="543" mass="61794">MNAAADILARHTEDLDFINEDAVLLDLRVQGIVQHHEYFDVLNKTKREKVLFLQKVLPMRGDNAFPTFIQVLHKNGHVILADCLNKEWERTRSERHGASSREGQGDAGRKEMTRLIDVTPGAHSGSTASASIQSVEQIKRLRAILHERNTIISISDFILQLSGEDLISISEETDINKKESYSDKMNHIFSILFNKDPVPTYKRLIKVLEAMERDDLIDRLESGAVQCEPPRSIPDIIQAKWGTLIDCLKVDEIANRLLKSGVLSQGDRDEIMTPRREKERRIALLAKLTTRDDSKTFGEFLKALQAVGQDFLFQELKSQGEGIERETRDEEAALMSEAPSDDDNWEIANMLKEKAGEWKELGRELGVGEGELRKIEEKKKNPLRTTYLLLQKWKDSSSQRSTFGALCNALREQAMKTEADRIAFYVIAKRKATATPLLDELPSDENIWEIAGKLQGISDEWEDLGRELGIAEEQLRRIREMNKGPLRTVYLLLAQWRKASSVQEPSTFRALYDALLKQGMKLEADEIINLLCKKKSDDGRATR</sequence>